<dbReference type="SUPFAM" id="SSF142019">
    <property type="entry name" value="Nqo1 FMN-binding domain-like"/>
    <property type="match status" value="1"/>
</dbReference>
<evidence type="ECO:0000313" key="11">
    <source>
        <dbReference type="Proteomes" id="UP000053937"/>
    </source>
</evidence>
<dbReference type="Pfam" id="PF01512">
    <property type="entry name" value="Complex1_51K"/>
    <property type="match status" value="1"/>
</dbReference>
<dbReference type="Proteomes" id="UP000053937">
    <property type="component" value="Unassembled WGS sequence"/>
</dbReference>
<keyword evidence="8" id="KW-1003">Cell membrane</keyword>
<keyword evidence="5 8" id="KW-0249">Electron transport</keyword>
<feature type="binding site" evidence="8">
    <location>
        <position position="369"/>
    </location>
    <ligand>
        <name>[4Fe-4S] cluster</name>
        <dbReference type="ChEBI" id="CHEBI:49883"/>
        <label>1</label>
    </ligand>
</feature>
<keyword evidence="4 8" id="KW-0677">Repeat</keyword>
<keyword evidence="7 8" id="KW-0411">Iron-sulfur</keyword>
<dbReference type="InterPro" id="IPR011538">
    <property type="entry name" value="Nuo51_FMN-bd"/>
</dbReference>
<dbReference type="EMBL" id="LMBR01000051">
    <property type="protein sequence ID" value="KUL31650.1"/>
    <property type="molecule type" value="Genomic_DNA"/>
</dbReference>
<dbReference type="PROSITE" id="PS51379">
    <property type="entry name" value="4FE4S_FER_2"/>
    <property type="match status" value="2"/>
</dbReference>
<dbReference type="InterPro" id="IPR017900">
    <property type="entry name" value="4Fe4S_Fe_S_CS"/>
</dbReference>
<keyword evidence="1 8" id="KW-0813">Transport</keyword>
<dbReference type="RefSeq" id="WP_059138498.1">
    <property type="nucleotide sequence ID" value="NZ_LMBR01000051.1"/>
</dbReference>
<feature type="domain" description="4Fe-4S ferredoxin-type" evidence="9">
    <location>
        <begin position="356"/>
        <end position="386"/>
    </location>
</feature>
<dbReference type="HAMAP" id="MF_00461">
    <property type="entry name" value="RsxC_RnfC"/>
    <property type="match status" value="1"/>
</dbReference>
<feature type="binding site" evidence="8">
    <location>
        <position position="411"/>
    </location>
    <ligand>
        <name>[4Fe-4S] cluster</name>
        <dbReference type="ChEBI" id="CHEBI:49883"/>
        <label>2</label>
    </ligand>
</feature>
<comment type="caution">
    <text evidence="10">The sequence shown here is derived from an EMBL/GenBank/DDBJ whole genome shotgun (WGS) entry which is preliminary data.</text>
</comment>
<feature type="binding site" evidence="8">
    <location>
        <position position="366"/>
    </location>
    <ligand>
        <name>[4Fe-4S] cluster</name>
        <dbReference type="ChEBI" id="CHEBI:49883"/>
        <label>1</label>
    </ligand>
</feature>
<keyword evidence="11" id="KW-1185">Reference proteome</keyword>
<evidence type="ECO:0000256" key="1">
    <source>
        <dbReference type="ARBA" id="ARBA00022448"/>
    </source>
</evidence>
<feature type="binding site" evidence="8">
    <location>
        <position position="372"/>
    </location>
    <ligand>
        <name>[4Fe-4S] cluster</name>
        <dbReference type="ChEBI" id="CHEBI:49883"/>
        <label>1</label>
    </ligand>
</feature>
<dbReference type="Pfam" id="PF13237">
    <property type="entry name" value="Fer4_10"/>
    <property type="match status" value="1"/>
</dbReference>
<dbReference type="PANTHER" id="PTHR43034:SF2">
    <property type="entry name" value="ION-TRANSLOCATING OXIDOREDUCTASE COMPLEX SUBUNIT C"/>
    <property type="match status" value="1"/>
</dbReference>
<dbReference type="PANTHER" id="PTHR43034">
    <property type="entry name" value="ION-TRANSLOCATING OXIDOREDUCTASE COMPLEX SUBUNIT C"/>
    <property type="match status" value="1"/>
</dbReference>
<dbReference type="GO" id="GO:0022900">
    <property type="term" value="P:electron transport chain"/>
    <property type="evidence" value="ECO:0007669"/>
    <property type="project" value="UniProtKB-UniRule"/>
</dbReference>
<protein>
    <recommendedName>
        <fullName evidence="8">Ion-translocating oxidoreductase complex subunit C</fullName>
        <ecNumber evidence="8">7.-.-.-</ecNumber>
    </recommendedName>
    <alternativeName>
        <fullName evidence="8">Rnf electron transport complex subunit C</fullName>
    </alternativeName>
</protein>
<dbReference type="InterPro" id="IPR010208">
    <property type="entry name" value="Ion_transpt_RnfC/RsxC"/>
</dbReference>
<feature type="binding site" evidence="8">
    <location>
        <position position="405"/>
    </location>
    <ligand>
        <name>[4Fe-4S] cluster</name>
        <dbReference type="ChEBI" id="CHEBI:49883"/>
        <label>2</label>
    </ligand>
</feature>
<dbReference type="EC" id="7.-.-.-" evidence="8"/>
<comment type="subcellular location">
    <subcellularLocation>
        <location evidence="8">Cell membrane</location>
        <topology evidence="8">Peripheral membrane protein</topology>
    </subcellularLocation>
</comment>
<dbReference type="GO" id="GO:0051539">
    <property type="term" value="F:4 iron, 4 sulfur cluster binding"/>
    <property type="evidence" value="ECO:0007669"/>
    <property type="project" value="UniProtKB-KW"/>
</dbReference>
<keyword evidence="2 8" id="KW-0004">4Fe-4S</keyword>
<evidence type="ECO:0000256" key="4">
    <source>
        <dbReference type="ARBA" id="ARBA00022737"/>
    </source>
</evidence>
<dbReference type="Gene3D" id="3.30.70.20">
    <property type="match status" value="1"/>
</dbReference>
<keyword evidence="3 8" id="KW-0479">Metal-binding</keyword>
<evidence type="ECO:0000256" key="2">
    <source>
        <dbReference type="ARBA" id="ARBA00022485"/>
    </source>
</evidence>
<evidence type="ECO:0000313" key="10">
    <source>
        <dbReference type="EMBL" id="KUL31650.1"/>
    </source>
</evidence>
<evidence type="ECO:0000256" key="6">
    <source>
        <dbReference type="ARBA" id="ARBA00023004"/>
    </source>
</evidence>
<dbReference type="InterPro" id="IPR037225">
    <property type="entry name" value="Nuo51_FMN-bd_sf"/>
</dbReference>
<evidence type="ECO:0000256" key="8">
    <source>
        <dbReference type="HAMAP-Rule" id="MF_00461"/>
    </source>
</evidence>
<comment type="similarity">
    <text evidence="8">Belongs to the 4Fe4S bacterial-type ferredoxin family. RnfC subfamily.</text>
</comment>
<keyword evidence="8" id="KW-0472">Membrane</keyword>
<dbReference type="GO" id="GO:0009055">
    <property type="term" value="F:electron transfer activity"/>
    <property type="evidence" value="ECO:0007669"/>
    <property type="project" value="InterPro"/>
</dbReference>
<dbReference type="InterPro" id="IPR026902">
    <property type="entry name" value="RnfC_N"/>
</dbReference>
<comment type="function">
    <text evidence="8">Part of a membrane-bound complex that couples electron transfer with translocation of ions across the membrane.</text>
</comment>
<feature type="binding site" evidence="8">
    <location>
        <position position="376"/>
    </location>
    <ligand>
        <name>[4Fe-4S] cluster</name>
        <dbReference type="ChEBI" id="CHEBI:49883"/>
        <label>2</label>
    </ligand>
</feature>
<keyword evidence="6 8" id="KW-0408">Iron</keyword>
<dbReference type="AlphaFoldDB" id="A0A101JRG0"/>
<evidence type="ECO:0000256" key="7">
    <source>
        <dbReference type="ARBA" id="ARBA00023014"/>
    </source>
</evidence>
<accession>A0A101JRG0</accession>
<feature type="domain" description="4Fe-4S ferredoxin-type" evidence="9">
    <location>
        <begin position="395"/>
        <end position="427"/>
    </location>
</feature>
<proteinExistence type="inferred from homology"/>
<dbReference type="SUPFAM" id="SSF46548">
    <property type="entry name" value="alpha-helical ferredoxin"/>
    <property type="match status" value="1"/>
</dbReference>
<dbReference type="NCBIfam" id="TIGR01945">
    <property type="entry name" value="rnfC"/>
    <property type="match status" value="1"/>
</dbReference>
<dbReference type="OrthoDB" id="9767754at2"/>
<name>A0A101JRG0_CHLLI</name>
<dbReference type="InterPro" id="IPR017896">
    <property type="entry name" value="4Fe4S_Fe-S-bd"/>
</dbReference>
<dbReference type="NCBIfam" id="NF003454">
    <property type="entry name" value="PRK05035.1"/>
    <property type="match status" value="1"/>
</dbReference>
<comment type="subunit">
    <text evidence="8">The complex is composed of six subunits: RnfA, RnfB, RnfC, RnfD, RnfE and RnfG.</text>
</comment>
<evidence type="ECO:0000256" key="5">
    <source>
        <dbReference type="ARBA" id="ARBA00022982"/>
    </source>
</evidence>
<evidence type="ECO:0000256" key="3">
    <source>
        <dbReference type="ARBA" id="ARBA00022723"/>
    </source>
</evidence>
<reference evidence="10 11" key="1">
    <citation type="submission" date="2015-10" db="EMBL/GenBank/DDBJ databases">
        <title>Draft Genome Sequence of Chlorobium limicola strain Frasassi Growing under Artificial Lighting in the Frasassi Cave System.</title>
        <authorList>
            <person name="Mansor M."/>
            <person name="Macalady J."/>
        </authorList>
    </citation>
    <scope>NUCLEOTIDE SEQUENCE [LARGE SCALE GENOMIC DNA]</scope>
    <source>
        <strain evidence="10 11">Frasassi</strain>
    </source>
</reference>
<sequence length="441" mass="47674">MKTFKTGGIHPPEQKLTSGKTVEVMPHPQELAVPMSQHLGKPAKPVVKVGDEVKKGQLVGAADGFISANVHAPTSGKIKAVKQHPHPGGQYSMTVFITPDGKDEWLEGLNTPECDWKKLSKEEILKRITDAGVVGMGGAGFPSGVKLSPPRDKTIDTIILNGAECEPFLTADHRVMIEEPEAIVKGLEIITSLFQGQVSAYIGIESNKPDAAAALKKHADSKGIGIVVLETKYPQGAEKQLINAITGRTVNEGELPFDKGCLVHNIATAIAIYEAVCKNKPLIERVVTISGMEIHTAKNIRILVGTKFSEIAAFCGSMTEKTNQVITGGPMMGKAQFSLDVPVTKTTSGILFINNRGLEKSGEKTCIRCSRCISACPQNLQPWLLANTAQLRDFDTIELYGMANCTECGSCSYVCPSKRELVHWIKYAKTLASKRKQRQSA</sequence>
<gene>
    <name evidence="8" type="primary">rnfC</name>
    <name evidence="10" type="ORF">ASB62_02615</name>
</gene>
<dbReference type="Pfam" id="PF13375">
    <property type="entry name" value="RnfC_N"/>
    <property type="match status" value="1"/>
</dbReference>
<evidence type="ECO:0000259" key="9">
    <source>
        <dbReference type="PROSITE" id="PS51379"/>
    </source>
</evidence>
<keyword evidence="8" id="KW-1278">Translocase</keyword>
<organism evidence="10 11">
    <name type="scientific">Chlorobium limicola</name>
    <dbReference type="NCBI Taxonomy" id="1092"/>
    <lineage>
        <taxon>Bacteria</taxon>
        <taxon>Pseudomonadati</taxon>
        <taxon>Chlorobiota</taxon>
        <taxon>Chlorobiia</taxon>
        <taxon>Chlorobiales</taxon>
        <taxon>Chlorobiaceae</taxon>
        <taxon>Chlorobium/Pelodictyon group</taxon>
        <taxon>Chlorobium</taxon>
    </lineage>
</organism>
<comment type="cofactor">
    <cofactor evidence="8">
        <name>[4Fe-4S] cluster</name>
        <dbReference type="ChEBI" id="CHEBI:49883"/>
    </cofactor>
    <text evidence="8">Binds 2 [4Fe-4S] clusters per subunit.</text>
</comment>
<feature type="binding site" evidence="8">
    <location>
        <position position="415"/>
    </location>
    <ligand>
        <name>[4Fe-4S] cluster</name>
        <dbReference type="ChEBI" id="CHEBI:49883"/>
        <label>1</label>
    </ligand>
</feature>
<dbReference type="GO" id="GO:0046872">
    <property type="term" value="F:metal ion binding"/>
    <property type="evidence" value="ECO:0007669"/>
    <property type="project" value="UniProtKB-KW"/>
</dbReference>
<dbReference type="GO" id="GO:0005886">
    <property type="term" value="C:plasma membrane"/>
    <property type="evidence" value="ECO:0007669"/>
    <property type="project" value="UniProtKB-SubCell"/>
</dbReference>
<feature type="binding site" evidence="8">
    <location>
        <position position="408"/>
    </location>
    <ligand>
        <name>[4Fe-4S] cluster</name>
        <dbReference type="ChEBI" id="CHEBI:49883"/>
        <label>2</label>
    </ligand>
</feature>
<dbReference type="PROSITE" id="PS00198">
    <property type="entry name" value="4FE4S_FER_1"/>
    <property type="match status" value="1"/>
</dbReference>
<dbReference type="Gene3D" id="3.40.50.11540">
    <property type="entry name" value="NADH-ubiquinone oxidoreductase 51kDa subunit"/>
    <property type="match status" value="1"/>
</dbReference>